<keyword evidence="4" id="KW-0238">DNA-binding</keyword>
<evidence type="ECO:0000256" key="2">
    <source>
        <dbReference type="ARBA" id="ARBA00022723"/>
    </source>
</evidence>
<feature type="region of interest" description="Disordered" evidence="7">
    <location>
        <begin position="329"/>
        <end position="384"/>
    </location>
</feature>
<feature type="compositionally biased region" description="Low complexity" evidence="7">
    <location>
        <begin position="149"/>
        <end position="169"/>
    </location>
</feature>
<organism evidence="9 10">
    <name type="scientific">Penicillium argentinense</name>
    <dbReference type="NCBI Taxonomy" id="1131581"/>
    <lineage>
        <taxon>Eukaryota</taxon>
        <taxon>Fungi</taxon>
        <taxon>Dikarya</taxon>
        <taxon>Ascomycota</taxon>
        <taxon>Pezizomycotina</taxon>
        <taxon>Eurotiomycetes</taxon>
        <taxon>Eurotiomycetidae</taxon>
        <taxon>Eurotiales</taxon>
        <taxon>Aspergillaceae</taxon>
        <taxon>Penicillium</taxon>
    </lineage>
</organism>
<keyword evidence="5" id="KW-0804">Transcription</keyword>
<feature type="compositionally biased region" description="Polar residues" evidence="7">
    <location>
        <begin position="364"/>
        <end position="375"/>
    </location>
</feature>
<comment type="caution">
    <text evidence="9">The sequence shown here is derived from an EMBL/GenBank/DDBJ whole genome shotgun (WGS) entry which is preliminary data.</text>
</comment>
<dbReference type="InterPro" id="IPR001138">
    <property type="entry name" value="Zn2Cys6_DnaBD"/>
</dbReference>
<name>A0A9W9FDI7_9EURO</name>
<dbReference type="Gene3D" id="4.10.240.10">
    <property type="entry name" value="Zn(2)-C6 fungal-type DNA-binding domain"/>
    <property type="match status" value="1"/>
</dbReference>
<gene>
    <name evidence="9" type="ORF">N7532_005188</name>
</gene>
<dbReference type="Proteomes" id="UP001149074">
    <property type="component" value="Unassembled WGS sequence"/>
</dbReference>
<dbReference type="PANTHER" id="PTHR46910">
    <property type="entry name" value="TRANSCRIPTION FACTOR PDR1"/>
    <property type="match status" value="1"/>
</dbReference>
<keyword evidence="2" id="KW-0479">Metal-binding</keyword>
<evidence type="ECO:0000256" key="1">
    <source>
        <dbReference type="ARBA" id="ARBA00004123"/>
    </source>
</evidence>
<proteinExistence type="predicted"/>
<dbReference type="PROSITE" id="PS00463">
    <property type="entry name" value="ZN2_CY6_FUNGAL_1"/>
    <property type="match status" value="1"/>
</dbReference>
<dbReference type="Pfam" id="PF00172">
    <property type="entry name" value="Zn_clus"/>
    <property type="match status" value="1"/>
</dbReference>
<dbReference type="InterPro" id="IPR050987">
    <property type="entry name" value="AtrR-like"/>
</dbReference>
<sequence length="441" mass="46560">MSSTDSKTKLRPQQSCLKCRERKVKCDRSRPCHACIIRGLEADCTYLATAEDHAHISQAEIIDRLRREVAQLRGQLSHGPRPRRPSPGSMRQRKFYARTQNGMRNANTAVAVAAGTGAAAAAAAGGGGSAPANAHSAVAPEVEGSWAGSSPSSSTTTMTNSNSVTMTSPDSTGSENGQSAVQSMYPAAGPFRTRVVEENVSAGAVGEVAYSSNTMNEVTVSYCHTGVPAFGGDIPISMPMQGISSQPVMQQDMQRMSMQMFDGGFGQGPGVIPGTGQTAPLYEKPPDSRTTVYPQNWGNDAIGHPFIVPYSDSSYFSSINTFDSNSIPILNSTPTPNPNPQLQMPPAPISQAQVPTPAHVHLDQTLSQRDTTPNPIDSVPESWKGEGKQELLEILLETISSCDESSVAQVVGVVRTSATPEEAVSGICQVLGISAGRVNAQ</sequence>
<feature type="region of interest" description="Disordered" evidence="7">
    <location>
        <begin position="122"/>
        <end position="180"/>
    </location>
</feature>
<reference evidence="9" key="2">
    <citation type="journal article" date="2023" name="IMA Fungus">
        <title>Comparative genomic study of the Penicillium genus elucidates a diverse pangenome and 15 lateral gene transfer events.</title>
        <authorList>
            <person name="Petersen C."/>
            <person name="Sorensen T."/>
            <person name="Nielsen M.R."/>
            <person name="Sondergaard T.E."/>
            <person name="Sorensen J.L."/>
            <person name="Fitzpatrick D.A."/>
            <person name="Frisvad J.C."/>
            <person name="Nielsen K.L."/>
        </authorList>
    </citation>
    <scope>NUCLEOTIDE SEQUENCE</scope>
    <source>
        <strain evidence="9">IBT 30761</strain>
    </source>
</reference>
<dbReference type="GO" id="GO:0005634">
    <property type="term" value="C:nucleus"/>
    <property type="evidence" value="ECO:0007669"/>
    <property type="project" value="UniProtKB-SubCell"/>
</dbReference>
<evidence type="ECO:0000313" key="10">
    <source>
        <dbReference type="Proteomes" id="UP001149074"/>
    </source>
</evidence>
<evidence type="ECO:0000259" key="8">
    <source>
        <dbReference type="PROSITE" id="PS50048"/>
    </source>
</evidence>
<dbReference type="EMBL" id="JAPQKI010000005">
    <property type="protein sequence ID" value="KAJ5098187.1"/>
    <property type="molecule type" value="Genomic_DNA"/>
</dbReference>
<evidence type="ECO:0000256" key="6">
    <source>
        <dbReference type="ARBA" id="ARBA00023242"/>
    </source>
</evidence>
<dbReference type="GO" id="GO:0003677">
    <property type="term" value="F:DNA binding"/>
    <property type="evidence" value="ECO:0007669"/>
    <property type="project" value="UniProtKB-KW"/>
</dbReference>
<dbReference type="SMART" id="SM00066">
    <property type="entry name" value="GAL4"/>
    <property type="match status" value="1"/>
</dbReference>
<dbReference type="GO" id="GO:0000981">
    <property type="term" value="F:DNA-binding transcription factor activity, RNA polymerase II-specific"/>
    <property type="evidence" value="ECO:0007669"/>
    <property type="project" value="InterPro"/>
</dbReference>
<evidence type="ECO:0000256" key="7">
    <source>
        <dbReference type="SAM" id="MobiDB-lite"/>
    </source>
</evidence>
<dbReference type="InterPro" id="IPR036864">
    <property type="entry name" value="Zn2-C6_fun-type_DNA-bd_sf"/>
</dbReference>
<reference evidence="9" key="1">
    <citation type="submission" date="2022-11" db="EMBL/GenBank/DDBJ databases">
        <authorList>
            <person name="Petersen C."/>
        </authorList>
    </citation>
    <scope>NUCLEOTIDE SEQUENCE</scope>
    <source>
        <strain evidence="9">IBT 30761</strain>
    </source>
</reference>
<evidence type="ECO:0000313" key="9">
    <source>
        <dbReference type="EMBL" id="KAJ5098187.1"/>
    </source>
</evidence>
<dbReference type="RefSeq" id="XP_056473841.1">
    <property type="nucleotide sequence ID" value="XM_056617682.1"/>
</dbReference>
<accession>A0A9W9FDI7</accession>
<keyword evidence="10" id="KW-1185">Reference proteome</keyword>
<dbReference type="GO" id="GO:0008270">
    <property type="term" value="F:zinc ion binding"/>
    <property type="evidence" value="ECO:0007669"/>
    <property type="project" value="InterPro"/>
</dbReference>
<dbReference type="SUPFAM" id="SSF57701">
    <property type="entry name" value="Zn2/Cys6 DNA-binding domain"/>
    <property type="match status" value="1"/>
</dbReference>
<feature type="domain" description="Zn(2)-C6 fungal-type" evidence="8">
    <location>
        <begin position="15"/>
        <end position="46"/>
    </location>
</feature>
<evidence type="ECO:0000256" key="3">
    <source>
        <dbReference type="ARBA" id="ARBA00023015"/>
    </source>
</evidence>
<dbReference type="GeneID" id="81356661"/>
<keyword evidence="3" id="KW-0805">Transcription regulation</keyword>
<dbReference type="AlphaFoldDB" id="A0A9W9FDI7"/>
<evidence type="ECO:0000256" key="4">
    <source>
        <dbReference type="ARBA" id="ARBA00023125"/>
    </source>
</evidence>
<dbReference type="CDD" id="cd00067">
    <property type="entry name" value="GAL4"/>
    <property type="match status" value="1"/>
</dbReference>
<keyword evidence="6" id="KW-0539">Nucleus</keyword>
<dbReference type="PROSITE" id="PS50048">
    <property type="entry name" value="ZN2_CY6_FUNGAL_2"/>
    <property type="match status" value="1"/>
</dbReference>
<protein>
    <recommendedName>
        <fullName evidence="8">Zn(2)-C6 fungal-type domain-containing protein</fullName>
    </recommendedName>
</protein>
<feature type="compositionally biased region" description="Polar residues" evidence="7">
    <location>
        <begin position="170"/>
        <end position="180"/>
    </location>
</feature>
<comment type="subcellular location">
    <subcellularLocation>
        <location evidence="1">Nucleus</location>
    </subcellularLocation>
</comment>
<dbReference type="PANTHER" id="PTHR46910:SF3">
    <property type="entry name" value="HALOTOLERANCE PROTEIN 9-RELATED"/>
    <property type="match status" value="1"/>
</dbReference>
<evidence type="ECO:0000256" key="5">
    <source>
        <dbReference type="ARBA" id="ARBA00023163"/>
    </source>
</evidence>
<feature type="compositionally biased region" description="Pro residues" evidence="7">
    <location>
        <begin position="335"/>
        <end position="348"/>
    </location>
</feature>
<dbReference type="OrthoDB" id="4159781at2759"/>